<dbReference type="AlphaFoldDB" id="A0A1H9PHJ6"/>
<dbReference type="Proteomes" id="UP000198556">
    <property type="component" value="Unassembled WGS sequence"/>
</dbReference>
<reference evidence="1 2" key="1">
    <citation type="submission" date="2016-10" db="EMBL/GenBank/DDBJ databases">
        <authorList>
            <person name="de Groot N.N."/>
        </authorList>
    </citation>
    <scope>NUCLEOTIDE SEQUENCE [LARGE SCALE GENOMIC DNA]</scope>
    <source>
        <strain evidence="1 2">DSM 15827</strain>
    </source>
</reference>
<protein>
    <submittedName>
        <fullName evidence="1">Uncharacterized protein</fullName>
    </submittedName>
</protein>
<evidence type="ECO:0000313" key="2">
    <source>
        <dbReference type="Proteomes" id="UP000198556"/>
    </source>
</evidence>
<dbReference type="EMBL" id="FOGF01000058">
    <property type="protein sequence ID" value="SER47329.1"/>
    <property type="molecule type" value="Genomic_DNA"/>
</dbReference>
<accession>A0A1H9PHJ6</accession>
<name>A0A1H9PHJ6_9LACT</name>
<gene>
    <name evidence="1" type="ORF">SAMN05421767_1587</name>
</gene>
<dbReference type="STRING" id="137733.SAMN05421767_1587"/>
<proteinExistence type="predicted"/>
<sequence length="154" mass="18107">MGKKIFTNFLANYKYKGFTDDGQIVNVSNRFNKLLGSHVSADENNVVVRVGSNHIRKTKYGYLLIVDAHHVVFFKDWQNWGHPKRCNSFIINFNREFYKVKEYGDFSEFFSDEPSEELSSFDGLIKLAREQEAYYNNPENEATFNFRSDFTPKM</sequence>
<dbReference type="RefSeq" id="WP_089747980.1">
    <property type="nucleotide sequence ID" value="NZ_FOGF01000058.1"/>
</dbReference>
<organism evidence="1 2">
    <name type="scientific">Granulicatella balaenopterae</name>
    <dbReference type="NCBI Taxonomy" id="137733"/>
    <lineage>
        <taxon>Bacteria</taxon>
        <taxon>Bacillati</taxon>
        <taxon>Bacillota</taxon>
        <taxon>Bacilli</taxon>
        <taxon>Lactobacillales</taxon>
        <taxon>Carnobacteriaceae</taxon>
        <taxon>Granulicatella</taxon>
    </lineage>
</organism>
<dbReference type="OrthoDB" id="9912670at2"/>
<keyword evidence="2" id="KW-1185">Reference proteome</keyword>
<evidence type="ECO:0000313" key="1">
    <source>
        <dbReference type="EMBL" id="SER47329.1"/>
    </source>
</evidence>